<dbReference type="GO" id="GO:0010582">
    <property type="term" value="P:floral meristem determinacy"/>
    <property type="evidence" value="ECO:0007669"/>
    <property type="project" value="TreeGrafter"/>
</dbReference>
<dbReference type="GO" id="GO:0008270">
    <property type="term" value="F:zinc ion binding"/>
    <property type="evidence" value="ECO:0007669"/>
    <property type="project" value="UniProtKB-KW"/>
</dbReference>
<evidence type="ECO:0000256" key="2">
    <source>
        <dbReference type="ARBA" id="ARBA00010325"/>
    </source>
</evidence>
<evidence type="ECO:0000256" key="3">
    <source>
        <dbReference type="ARBA" id="ARBA00022723"/>
    </source>
</evidence>
<evidence type="ECO:0000256" key="6">
    <source>
        <dbReference type="ARBA" id="ARBA00023242"/>
    </source>
</evidence>
<proteinExistence type="inferred from homology"/>
<keyword evidence="5" id="KW-0862">Zinc</keyword>
<dbReference type="GO" id="GO:0048366">
    <property type="term" value="P:leaf development"/>
    <property type="evidence" value="ECO:0007669"/>
    <property type="project" value="TreeGrafter"/>
</dbReference>
<dbReference type="Pfam" id="PF04690">
    <property type="entry name" value="YABBY"/>
    <property type="match status" value="1"/>
</dbReference>
<dbReference type="Pfam" id="PF24868">
    <property type="entry name" value="YABBY_N"/>
    <property type="match status" value="1"/>
</dbReference>
<dbReference type="PANTHER" id="PTHR31675">
    <property type="entry name" value="PROTEIN YABBY 6-RELATED"/>
    <property type="match status" value="1"/>
</dbReference>
<reference evidence="9" key="2">
    <citation type="submission" date="2023-05" db="EMBL/GenBank/DDBJ databases">
        <authorList>
            <person name="Schelkunov M.I."/>
        </authorList>
    </citation>
    <scope>NUCLEOTIDE SEQUENCE</scope>
    <source>
        <strain evidence="9">Hsosn_3</strain>
        <tissue evidence="9">Leaf</tissue>
    </source>
</reference>
<protein>
    <submittedName>
        <fullName evidence="9">Drooping leaf</fullName>
    </submittedName>
</protein>
<dbReference type="InterPro" id="IPR056776">
    <property type="entry name" value="YABBY_N"/>
</dbReference>
<evidence type="ECO:0000313" key="10">
    <source>
        <dbReference type="Proteomes" id="UP001237642"/>
    </source>
</evidence>
<dbReference type="PANTHER" id="PTHR31675:SF1">
    <property type="entry name" value="PROTEIN CRABS CLAW"/>
    <property type="match status" value="1"/>
</dbReference>
<keyword evidence="10" id="KW-1185">Reference proteome</keyword>
<comment type="similarity">
    <text evidence="2">Belongs to the YABBY family.</text>
</comment>
<dbReference type="EMBL" id="JAUIZM010000006">
    <property type="protein sequence ID" value="KAK1381082.1"/>
    <property type="molecule type" value="Genomic_DNA"/>
</dbReference>
<reference evidence="9" key="1">
    <citation type="submission" date="2023-02" db="EMBL/GenBank/DDBJ databases">
        <title>Genome of toxic invasive species Heracleum sosnowskyi carries increased number of genes despite the absence of recent whole-genome duplications.</title>
        <authorList>
            <person name="Schelkunov M."/>
            <person name="Shtratnikova V."/>
            <person name="Makarenko M."/>
            <person name="Klepikova A."/>
            <person name="Omelchenko D."/>
            <person name="Novikova G."/>
            <person name="Obukhova E."/>
            <person name="Bogdanov V."/>
            <person name="Penin A."/>
            <person name="Logacheva M."/>
        </authorList>
    </citation>
    <scope>NUCLEOTIDE SEQUENCE</scope>
    <source>
        <strain evidence="9">Hsosn_3</strain>
        <tissue evidence="9">Leaf</tissue>
    </source>
</reference>
<dbReference type="Gene3D" id="1.10.30.10">
    <property type="entry name" value="High mobility group box domain"/>
    <property type="match status" value="1"/>
</dbReference>
<dbReference type="GO" id="GO:0005634">
    <property type="term" value="C:nucleus"/>
    <property type="evidence" value="ECO:0007669"/>
    <property type="project" value="UniProtKB-SubCell"/>
</dbReference>
<dbReference type="InterPro" id="IPR006780">
    <property type="entry name" value="YABBY"/>
</dbReference>
<evidence type="ECO:0000259" key="7">
    <source>
        <dbReference type="Pfam" id="PF04690"/>
    </source>
</evidence>
<gene>
    <name evidence="9" type="ORF">POM88_027826</name>
</gene>
<evidence type="ECO:0000256" key="5">
    <source>
        <dbReference type="ARBA" id="ARBA00022833"/>
    </source>
</evidence>
<name>A0AAD8I8B5_9APIA</name>
<dbReference type="AlphaFoldDB" id="A0AAD8I8B5"/>
<dbReference type="InterPro" id="IPR056775">
    <property type="entry name" value="YABBY_C"/>
</dbReference>
<evidence type="ECO:0000313" key="9">
    <source>
        <dbReference type="EMBL" id="KAK1381082.1"/>
    </source>
</evidence>
<keyword evidence="4" id="KW-0863">Zinc-finger</keyword>
<keyword evidence="3" id="KW-0479">Metal-binding</keyword>
<evidence type="ECO:0000256" key="1">
    <source>
        <dbReference type="ARBA" id="ARBA00004123"/>
    </source>
</evidence>
<comment type="caution">
    <text evidence="9">The sequence shown here is derived from an EMBL/GenBank/DDBJ whole genome shotgun (WGS) entry which is preliminary data.</text>
</comment>
<dbReference type="Proteomes" id="UP001237642">
    <property type="component" value="Unassembled WGS sequence"/>
</dbReference>
<dbReference type="SUPFAM" id="SSF47095">
    <property type="entry name" value="HMG-box"/>
    <property type="match status" value="1"/>
</dbReference>
<evidence type="ECO:0000256" key="4">
    <source>
        <dbReference type="ARBA" id="ARBA00022771"/>
    </source>
</evidence>
<feature type="domain" description="YABBY protein C-terminal" evidence="7">
    <location>
        <begin position="104"/>
        <end position="163"/>
    </location>
</feature>
<dbReference type="CDD" id="cd00084">
    <property type="entry name" value="HMG-box_SF"/>
    <property type="match status" value="1"/>
</dbReference>
<organism evidence="9 10">
    <name type="scientific">Heracleum sosnowskyi</name>
    <dbReference type="NCBI Taxonomy" id="360622"/>
    <lineage>
        <taxon>Eukaryota</taxon>
        <taxon>Viridiplantae</taxon>
        <taxon>Streptophyta</taxon>
        <taxon>Embryophyta</taxon>
        <taxon>Tracheophyta</taxon>
        <taxon>Spermatophyta</taxon>
        <taxon>Magnoliopsida</taxon>
        <taxon>eudicotyledons</taxon>
        <taxon>Gunneridae</taxon>
        <taxon>Pentapetalae</taxon>
        <taxon>asterids</taxon>
        <taxon>campanulids</taxon>
        <taxon>Apiales</taxon>
        <taxon>Apiaceae</taxon>
        <taxon>Apioideae</taxon>
        <taxon>apioid superclade</taxon>
        <taxon>Tordylieae</taxon>
        <taxon>Tordyliinae</taxon>
        <taxon>Heracleum</taxon>
    </lineage>
</organism>
<dbReference type="GO" id="GO:0045165">
    <property type="term" value="P:cell fate commitment"/>
    <property type="evidence" value="ECO:0007669"/>
    <property type="project" value="TreeGrafter"/>
</dbReference>
<comment type="subcellular location">
    <subcellularLocation>
        <location evidence="1">Nucleus</location>
    </subcellularLocation>
</comment>
<accession>A0AAD8I8B5</accession>
<dbReference type="GO" id="GO:0048479">
    <property type="term" value="P:style development"/>
    <property type="evidence" value="ECO:0007669"/>
    <property type="project" value="TreeGrafter"/>
</dbReference>
<sequence length="182" mass="20737">MDLVPPSEHVCYVRCNYCNIFLEVRIPCKRMMMMDPVTVKCGQCSNLSYLTATPTPPPVQTPISLDYSATNQFSSDFKKKKKNKQVRCSSPIKHEITSSDSLSTNESPIAPFVAKPPERKHRLPSAYNRFMREEIQRIKAANPNIPHRDAFSAASKNWSRYTPRMPLFTTISDTTSNVCMKE</sequence>
<dbReference type="InterPro" id="IPR036910">
    <property type="entry name" value="HMG_box_dom_sf"/>
</dbReference>
<feature type="domain" description="YABBY N-terminal" evidence="8">
    <location>
        <begin position="6"/>
        <end position="51"/>
    </location>
</feature>
<keyword evidence="6" id="KW-0539">Nucleus</keyword>
<evidence type="ECO:0000259" key="8">
    <source>
        <dbReference type="Pfam" id="PF24868"/>
    </source>
</evidence>